<dbReference type="SUPFAM" id="SSF52113">
    <property type="entry name" value="BRCT domain"/>
    <property type="match status" value="1"/>
</dbReference>
<feature type="compositionally biased region" description="Low complexity" evidence="5">
    <location>
        <begin position="305"/>
        <end position="332"/>
    </location>
</feature>
<dbReference type="InterPro" id="IPR027417">
    <property type="entry name" value="P-loop_NTPase"/>
</dbReference>
<feature type="domain" description="BRCT" evidence="6">
    <location>
        <begin position="355"/>
        <end position="426"/>
    </location>
</feature>
<protein>
    <submittedName>
        <fullName evidence="7">DNA replication factor C complex subunit Rfc1</fullName>
    </submittedName>
</protein>
<evidence type="ECO:0000256" key="2">
    <source>
        <dbReference type="ARBA" id="ARBA00022705"/>
    </source>
</evidence>
<feature type="compositionally biased region" description="Polar residues" evidence="5">
    <location>
        <begin position="119"/>
        <end position="136"/>
    </location>
</feature>
<dbReference type="InterPro" id="IPR008921">
    <property type="entry name" value="DNA_pol3_clamp-load_cplx_C"/>
</dbReference>
<dbReference type="Pfam" id="PF08519">
    <property type="entry name" value="RFC1"/>
    <property type="match status" value="1"/>
</dbReference>
<name>A0ABR4N2U6_9FUNG</name>
<keyword evidence="3" id="KW-0547">Nucleotide-binding</keyword>
<evidence type="ECO:0000259" key="6">
    <source>
        <dbReference type="PROSITE" id="PS50172"/>
    </source>
</evidence>
<dbReference type="SMART" id="SM00382">
    <property type="entry name" value="AAA"/>
    <property type="match status" value="1"/>
</dbReference>
<evidence type="ECO:0000313" key="7">
    <source>
        <dbReference type="EMBL" id="KAL2913819.1"/>
    </source>
</evidence>
<comment type="caution">
    <text evidence="7">The sequence shown here is derived from an EMBL/GenBank/DDBJ whole genome shotgun (WGS) entry which is preliminary data.</text>
</comment>
<dbReference type="Pfam" id="PF25361">
    <property type="entry name" value="AAA_lid_RFC1"/>
    <property type="match status" value="1"/>
</dbReference>
<dbReference type="CDD" id="cd18140">
    <property type="entry name" value="HLD_clamp_RFC"/>
    <property type="match status" value="1"/>
</dbReference>
<evidence type="ECO:0000256" key="5">
    <source>
        <dbReference type="SAM" id="MobiDB-lite"/>
    </source>
</evidence>
<dbReference type="Proteomes" id="UP001527925">
    <property type="component" value="Unassembled WGS sequence"/>
</dbReference>
<dbReference type="CDD" id="cd17752">
    <property type="entry name" value="BRCT_RFC1"/>
    <property type="match status" value="1"/>
</dbReference>
<dbReference type="SUPFAM" id="SSF48019">
    <property type="entry name" value="post-AAA+ oligomerization domain-like"/>
    <property type="match status" value="1"/>
</dbReference>
<keyword evidence="2" id="KW-0235">DNA replication</keyword>
<organism evidence="7 8">
    <name type="scientific">Polyrhizophydium stewartii</name>
    <dbReference type="NCBI Taxonomy" id="2732419"/>
    <lineage>
        <taxon>Eukaryota</taxon>
        <taxon>Fungi</taxon>
        <taxon>Fungi incertae sedis</taxon>
        <taxon>Chytridiomycota</taxon>
        <taxon>Chytridiomycota incertae sedis</taxon>
        <taxon>Chytridiomycetes</taxon>
        <taxon>Rhizophydiales</taxon>
        <taxon>Rhizophydiales incertae sedis</taxon>
        <taxon>Polyrhizophydium</taxon>
    </lineage>
</organism>
<accession>A0ABR4N2U6</accession>
<dbReference type="InterPro" id="IPR036420">
    <property type="entry name" value="BRCT_dom_sf"/>
</dbReference>
<keyword evidence="8" id="KW-1185">Reference proteome</keyword>
<dbReference type="InterPro" id="IPR003593">
    <property type="entry name" value="AAA+_ATPase"/>
</dbReference>
<dbReference type="EMBL" id="JADGIZ020000041">
    <property type="protein sequence ID" value="KAL2913819.1"/>
    <property type="molecule type" value="Genomic_DNA"/>
</dbReference>
<evidence type="ECO:0000256" key="4">
    <source>
        <dbReference type="ARBA" id="ARBA00022840"/>
    </source>
</evidence>
<dbReference type="InterPro" id="IPR003959">
    <property type="entry name" value="ATPase_AAA_core"/>
</dbReference>
<feature type="compositionally biased region" description="Low complexity" evidence="5">
    <location>
        <begin position="99"/>
        <end position="109"/>
    </location>
</feature>
<dbReference type="SMART" id="SM00292">
    <property type="entry name" value="BRCT"/>
    <property type="match status" value="1"/>
</dbReference>
<dbReference type="Pfam" id="PF00004">
    <property type="entry name" value="AAA"/>
    <property type="match status" value="1"/>
</dbReference>
<sequence>MSKDIRSFFLRPAKGKAAGPTLAPPAPQRAAVDRGSASGVQGGTSHSERKTKRRQVIIDSDEDDDNHRGEAGGSAAPAAGAATNRHAEEPLHKRQKIPASASTAAASKADLPEVAPSAFFSSKINRSSQALTTGTVAQKHAEDKNPSHTKKPLSSTRAKPGASRASIADPISPSKNKPAAHAATSAMDVDEDLNDEEILAAVNQIEAKYAEKGKENPAVPAAEPKPSEVAGSARKRKLPDFNQYDAAPSTAAAVTSTAAAAVKAEADESDKTASRKKPVVAAPAATSPVKQPPKTPTKASDKTPTKAMSTSPATSPAGASPSAPKTKAPSSSFGKYLAKKAAGPRALGSRPLPVGAENCLAGLSFVFTGEVPSFERDQMTDLVKRYGGRVMSAPSSKTSYVVVGNDPGESKLKKIKQHNIKTLDEDSFCALIVASLPPGSSGSGSGSASGSASNVSKPQTAPPTASAKSASAAPAAALPASSKLASSATAAGSTGSAVRAFGPGSASIVASKPRPVPVVSRPSSGSTELWTDKYKPQRYDEVIGNKGNIEKLAAWLNQWDTNRHNGFPKGGKDDISQWRACLISGPPGLGKTTSAHLVARLEGFEAIEFNASDTRSKKALDEHVRELTGTVSLSSMFGGASGSASSGKGKVWFPQPTAFALDSVAYAEHQAPAGPKQVKGKVLIMDEVDGMSAGDRGGSAELIQIIKKTKVPIICICNDRSSPKIRSLANHCLDLRFRRPTAQQIEARLRVICGKERLELRPNVIGELVESASADIRQILNTLSTYRLTADVLTFDDSKDLAKRVEKNCTMTPFDLIGKLLSRMTFRSASMNEKIDWYFQDYSIMPLMVHENYMSMRPSIAQESGKAGKQGDFEALRILAEAADSISIGDLVESVQRRENNWGLLPVHAVMSTVRPAFFAHGTSGGRYNFAGWLGQNSKQSKTMRLLREIQIHMRLKISGDKTQLRQQYLPALAPILVQPLVARGADGVNDTIALMDEYFISKDDFDSIMELGFSSLVEKLPAATKSAFTRQYNKGTHPTPILTTITSKVKATSVGGPVPDSEDVLDADDAVADADASGDDGGSDQDDDAITGDRAIKVKKAAGASSAGKAASSRSGSSSATVRICATTMSPMTDAEIFFASMKSLYLLRNHITRRVLVSPSLRLDSRILNQIGEHRPQNKIRPDHWVPFLAVTGFKSDETVQKLQDAIAPPRPYFEPKLRLPLKGSHVFTGWSVPEAVKESTVGLCRELEASAAVLSEIYGAEAVARAIEETKGETPAGQIALSDVAAEQVVSPAAAERLRTLAPAHTLTMWWERDEFRYLVDDAGLLWPEFVAHEKLRLHRGRYPIWPKRSGITESVF</sequence>
<evidence type="ECO:0000256" key="3">
    <source>
        <dbReference type="ARBA" id="ARBA00022741"/>
    </source>
</evidence>
<keyword evidence="4" id="KW-0067">ATP-binding</keyword>
<dbReference type="CDD" id="cd00009">
    <property type="entry name" value="AAA"/>
    <property type="match status" value="1"/>
</dbReference>
<dbReference type="Gene3D" id="1.20.272.10">
    <property type="match status" value="1"/>
</dbReference>
<dbReference type="Pfam" id="PF00533">
    <property type="entry name" value="BRCT"/>
    <property type="match status" value="1"/>
</dbReference>
<dbReference type="Gene3D" id="3.40.50.10190">
    <property type="entry name" value="BRCT domain"/>
    <property type="match status" value="1"/>
</dbReference>
<proteinExistence type="inferred from homology"/>
<dbReference type="InterPro" id="IPR013725">
    <property type="entry name" value="DNA_replication_fac_RFC1_C"/>
</dbReference>
<dbReference type="SUPFAM" id="SSF52540">
    <property type="entry name" value="P-loop containing nucleoside triphosphate hydrolases"/>
    <property type="match status" value="1"/>
</dbReference>
<dbReference type="PANTHER" id="PTHR23389">
    <property type="entry name" value="CHROMOSOME TRANSMISSION FIDELITY FACTOR 18"/>
    <property type="match status" value="1"/>
</dbReference>
<evidence type="ECO:0000313" key="8">
    <source>
        <dbReference type="Proteomes" id="UP001527925"/>
    </source>
</evidence>
<feature type="region of interest" description="Disordered" evidence="5">
    <location>
        <begin position="440"/>
        <end position="468"/>
    </location>
</feature>
<feature type="compositionally biased region" description="Low complexity" evidence="5">
    <location>
        <begin position="509"/>
        <end position="524"/>
    </location>
</feature>
<feature type="region of interest" description="Disordered" evidence="5">
    <location>
        <begin position="509"/>
        <end position="529"/>
    </location>
</feature>
<dbReference type="InterPro" id="IPR001357">
    <property type="entry name" value="BRCT_dom"/>
</dbReference>
<dbReference type="InterPro" id="IPR047854">
    <property type="entry name" value="RFC_lid"/>
</dbReference>
<comment type="similarity">
    <text evidence="1">Belongs to the activator 1 large subunit family.</text>
</comment>
<evidence type="ECO:0000256" key="1">
    <source>
        <dbReference type="ARBA" id="ARBA00006116"/>
    </source>
</evidence>
<reference evidence="7 8" key="1">
    <citation type="submission" date="2023-09" db="EMBL/GenBank/DDBJ databases">
        <title>Pangenome analysis of Batrachochytrium dendrobatidis and related Chytrids.</title>
        <authorList>
            <person name="Yacoub M.N."/>
            <person name="Stajich J.E."/>
            <person name="James T.Y."/>
        </authorList>
    </citation>
    <scope>NUCLEOTIDE SEQUENCE [LARGE SCALE GENOMIC DNA]</scope>
    <source>
        <strain evidence="7 8">JEL0888</strain>
    </source>
</reference>
<feature type="compositionally biased region" description="Low complexity" evidence="5">
    <location>
        <begin position="245"/>
        <end position="263"/>
    </location>
</feature>
<feature type="compositionally biased region" description="Low complexity" evidence="5">
    <location>
        <begin position="73"/>
        <end position="82"/>
    </location>
</feature>
<dbReference type="PROSITE" id="PS50172">
    <property type="entry name" value="BRCT"/>
    <property type="match status" value="1"/>
</dbReference>
<gene>
    <name evidence="7" type="primary">rfc1</name>
    <name evidence="7" type="ORF">HK105_206698</name>
</gene>
<dbReference type="Gene3D" id="1.10.8.60">
    <property type="match status" value="1"/>
</dbReference>
<feature type="compositionally biased region" description="Basic and acidic residues" evidence="5">
    <location>
        <begin position="264"/>
        <end position="273"/>
    </location>
</feature>
<feature type="compositionally biased region" description="Low complexity" evidence="5">
    <location>
        <begin position="279"/>
        <end position="289"/>
    </location>
</feature>
<dbReference type="Gene3D" id="3.40.50.300">
    <property type="entry name" value="P-loop containing nucleotide triphosphate hydrolases"/>
    <property type="match status" value="1"/>
</dbReference>
<feature type="region of interest" description="Disordered" evidence="5">
    <location>
        <begin position="1"/>
        <end position="190"/>
    </location>
</feature>
<dbReference type="PANTHER" id="PTHR23389:SF6">
    <property type="entry name" value="REPLICATION FACTOR C SUBUNIT 1"/>
    <property type="match status" value="1"/>
</dbReference>
<feature type="region of interest" description="Disordered" evidence="5">
    <location>
        <begin position="211"/>
        <end position="333"/>
    </location>
</feature>